<dbReference type="GO" id="GO:0020037">
    <property type="term" value="F:heme binding"/>
    <property type="evidence" value="ECO:0007669"/>
    <property type="project" value="InterPro"/>
</dbReference>
<evidence type="ECO:0000313" key="3">
    <source>
        <dbReference type="Proteomes" id="UP000516117"/>
    </source>
</evidence>
<dbReference type="AlphaFoldDB" id="A0A7H0H289"/>
<reference evidence="2 3" key="1">
    <citation type="submission" date="2020-08" db="EMBL/GenBank/DDBJ databases">
        <title>Genome sequence of Tessaracoccus defluvii JCM 17540T.</title>
        <authorList>
            <person name="Hyun D.-W."/>
            <person name="Bae J.-W."/>
        </authorList>
    </citation>
    <scope>NUCLEOTIDE SEQUENCE [LARGE SCALE GENOMIC DNA]</scope>
    <source>
        <strain evidence="2 3">JCM 17540</strain>
    </source>
</reference>
<dbReference type="Proteomes" id="UP000516117">
    <property type="component" value="Chromosome"/>
</dbReference>
<sequence>MTEHMPDDLDPTGHDLRELTDELRAGHRVVRNVRGEWVLLGHAEVVQAAVDPARFSSGVSAHLQVPNGLDGALHTEAREVLDRYLTPEALAPFEPAFRRIARDLVASLRSGAEVEAVGDLGAVFAVRAQSAWLGWPASLEQRLLDWVVANHAATRSGERPRMAAVAEDFDAIIREVLEPRRERPTDDVTSVLMADGWQGRPFSDEELVSILRNWTGGDLGSIALCVGVIAWHLALDRELTARLRSGVSDAELDAVIDEILRVDDPFTSNRRRTTCPVKVAGVEIPEGEVVKLHWTSANRDETRFGPVFDPAAHAAHNLVYGIGPHVCPGRGLATMELRVFVQEFLAGTSDFVLGADAEREVHPVGGFRRVPIVVTGRA</sequence>
<gene>
    <name evidence="2" type="ORF">H9L22_10000</name>
</gene>
<comment type="similarity">
    <text evidence="1">Belongs to the cytochrome P450 family.</text>
</comment>
<dbReference type="GO" id="GO:0004497">
    <property type="term" value="F:monooxygenase activity"/>
    <property type="evidence" value="ECO:0007669"/>
    <property type="project" value="InterPro"/>
</dbReference>
<dbReference type="PANTHER" id="PTHR46696:SF6">
    <property type="entry name" value="P450, PUTATIVE (EUROFUNG)-RELATED"/>
    <property type="match status" value="1"/>
</dbReference>
<dbReference type="InterPro" id="IPR002397">
    <property type="entry name" value="Cyt_P450_B"/>
</dbReference>
<name>A0A7H0H289_9ACTN</name>
<dbReference type="EMBL" id="CP060789">
    <property type="protein sequence ID" value="QNP54655.1"/>
    <property type="molecule type" value="Genomic_DNA"/>
</dbReference>
<evidence type="ECO:0000313" key="2">
    <source>
        <dbReference type="EMBL" id="QNP54655.1"/>
    </source>
</evidence>
<dbReference type="GO" id="GO:0005506">
    <property type="term" value="F:iron ion binding"/>
    <property type="evidence" value="ECO:0007669"/>
    <property type="project" value="InterPro"/>
</dbReference>
<proteinExistence type="inferred from homology"/>
<evidence type="ECO:0000256" key="1">
    <source>
        <dbReference type="ARBA" id="ARBA00010617"/>
    </source>
</evidence>
<dbReference type="InterPro" id="IPR036396">
    <property type="entry name" value="Cyt_P450_sf"/>
</dbReference>
<dbReference type="PANTHER" id="PTHR46696">
    <property type="entry name" value="P450, PUTATIVE (EUROFUNG)-RELATED"/>
    <property type="match status" value="1"/>
</dbReference>
<dbReference type="InterPro" id="IPR001128">
    <property type="entry name" value="Cyt_P450"/>
</dbReference>
<dbReference type="PRINTS" id="PR00359">
    <property type="entry name" value="BP450"/>
</dbReference>
<accession>A0A7H0H289</accession>
<protein>
    <submittedName>
        <fullName evidence="2">Cytochrome P450</fullName>
    </submittedName>
</protein>
<dbReference type="SUPFAM" id="SSF48264">
    <property type="entry name" value="Cytochrome P450"/>
    <property type="match status" value="1"/>
</dbReference>
<dbReference type="CDD" id="cd11079">
    <property type="entry name" value="Cyp_unk"/>
    <property type="match status" value="1"/>
</dbReference>
<dbReference type="Pfam" id="PF00067">
    <property type="entry name" value="p450"/>
    <property type="match status" value="1"/>
</dbReference>
<dbReference type="GO" id="GO:0016705">
    <property type="term" value="F:oxidoreductase activity, acting on paired donors, with incorporation or reduction of molecular oxygen"/>
    <property type="evidence" value="ECO:0007669"/>
    <property type="project" value="InterPro"/>
</dbReference>
<dbReference type="KEGG" id="tdf:H9L22_10000"/>
<keyword evidence="3" id="KW-1185">Reference proteome</keyword>
<organism evidence="2 3">
    <name type="scientific">Tessaracoccus defluvii</name>
    <dbReference type="NCBI Taxonomy" id="1285901"/>
    <lineage>
        <taxon>Bacteria</taxon>
        <taxon>Bacillati</taxon>
        <taxon>Actinomycetota</taxon>
        <taxon>Actinomycetes</taxon>
        <taxon>Propionibacteriales</taxon>
        <taxon>Propionibacteriaceae</taxon>
        <taxon>Tessaracoccus</taxon>
    </lineage>
</organism>
<dbReference type="Gene3D" id="1.10.630.10">
    <property type="entry name" value="Cytochrome P450"/>
    <property type="match status" value="1"/>
</dbReference>
<dbReference type="RefSeq" id="WP_187719793.1">
    <property type="nucleotide sequence ID" value="NZ_BAABBL010000008.1"/>
</dbReference>